<sequence>MGARSPTVHLCSPMRFTVNTASSGEGGLFFWGIITEWEFIQDIYQAHINLTIWQCTALIACHKAIPHRPPIAFLLKC</sequence>
<organism evidence="1 2">
    <name type="scientific">Xenopus laevis</name>
    <name type="common">African clawed frog</name>
    <dbReference type="NCBI Taxonomy" id="8355"/>
    <lineage>
        <taxon>Eukaryota</taxon>
        <taxon>Metazoa</taxon>
        <taxon>Chordata</taxon>
        <taxon>Craniata</taxon>
        <taxon>Vertebrata</taxon>
        <taxon>Euteleostomi</taxon>
        <taxon>Amphibia</taxon>
        <taxon>Batrachia</taxon>
        <taxon>Anura</taxon>
        <taxon>Pipoidea</taxon>
        <taxon>Pipidae</taxon>
        <taxon>Xenopodinae</taxon>
        <taxon>Xenopus</taxon>
        <taxon>Xenopus</taxon>
    </lineage>
</organism>
<evidence type="ECO:0000313" key="2">
    <source>
        <dbReference type="Proteomes" id="UP000694892"/>
    </source>
</evidence>
<dbReference type="EMBL" id="CM004481">
    <property type="protein sequence ID" value="OCT65819.1"/>
    <property type="molecule type" value="Genomic_DNA"/>
</dbReference>
<dbReference type="AlphaFoldDB" id="A0A974C359"/>
<accession>A0A974C359</accession>
<dbReference type="Proteomes" id="UP000694892">
    <property type="component" value="Chromosome 8S"/>
</dbReference>
<gene>
    <name evidence="1" type="ORF">XELAEV_18042069mg</name>
</gene>
<protein>
    <submittedName>
        <fullName evidence="1">Uncharacterized protein</fullName>
    </submittedName>
</protein>
<reference evidence="2" key="1">
    <citation type="journal article" date="2016" name="Nature">
        <title>Genome evolution in the allotetraploid frog Xenopus laevis.</title>
        <authorList>
            <person name="Session A.M."/>
            <person name="Uno Y."/>
            <person name="Kwon T."/>
            <person name="Chapman J.A."/>
            <person name="Toyoda A."/>
            <person name="Takahashi S."/>
            <person name="Fukui A."/>
            <person name="Hikosaka A."/>
            <person name="Suzuki A."/>
            <person name="Kondo M."/>
            <person name="van Heeringen S.J."/>
            <person name="Quigley I."/>
            <person name="Heinz S."/>
            <person name="Ogino H."/>
            <person name="Ochi H."/>
            <person name="Hellsten U."/>
            <person name="Lyons J.B."/>
            <person name="Simakov O."/>
            <person name="Putnam N."/>
            <person name="Stites J."/>
            <person name="Kuroki Y."/>
            <person name="Tanaka T."/>
            <person name="Michiue T."/>
            <person name="Watanabe M."/>
            <person name="Bogdanovic O."/>
            <person name="Lister R."/>
            <person name="Georgiou G."/>
            <person name="Paranjpe S.S."/>
            <person name="van Kruijsbergen I."/>
            <person name="Shu S."/>
            <person name="Carlson J."/>
            <person name="Kinoshita T."/>
            <person name="Ohta Y."/>
            <person name="Mawaribuchi S."/>
            <person name="Jenkins J."/>
            <person name="Grimwood J."/>
            <person name="Schmutz J."/>
            <person name="Mitros T."/>
            <person name="Mozaffari S.V."/>
            <person name="Suzuki Y."/>
            <person name="Haramoto Y."/>
            <person name="Yamamoto T.S."/>
            <person name="Takagi C."/>
            <person name="Heald R."/>
            <person name="Miller K."/>
            <person name="Haudenschild C."/>
            <person name="Kitzman J."/>
            <person name="Nakayama T."/>
            <person name="Izutsu Y."/>
            <person name="Robert J."/>
            <person name="Fortriede J."/>
            <person name="Burns K."/>
            <person name="Lotay V."/>
            <person name="Karimi K."/>
            <person name="Yasuoka Y."/>
            <person name="Dichmann D.S."/>
            <person name="Flajnik M.F."/>
            <person name="Houston D.W."/>
            <person name="Shendure J."/>
            <person name="DuPasquier L."/>
            <person name="Vize P.D."/>
            <person name="Zorn A.M."/>
            <person name="Ito M."/>
            <person name="Marcotte E.M."/>
            <person name="Wallingford J.B."/>
            <person name="Ito Y."/>
            <person name="Asashima M."/>
            <person name="Ueno N."/>
            <person name="Matsuda Y."/>
            <person name="Veenstra G.J."/>
            <person name="Fujiyama A."/>
            <person name="Harland R.M."/>
            <person name="Taira M."/>
            <person name="Rokhsar D.S."/>
        </authorList>
    </citation>
    <scope>NUCLEOTIDE SEQUENCE [LARGE SCALE GENOMIC DNA]</scope>
    <source>
        <strain evidence="2">J</strain>
    </source>
</reference>
<evidence type="ECO:0000313" key="1">
    <source>
        <dbReference type="EMBL" id="OCT65819.1"/>
    </source>
</evidence>
<name>A0A974C359_XENLA</name>
<proteinExistence type="predicted"/>